<evidence type="ECO:0000313" key="4">
    <source>
        <dbReference type="Proteomes" id="UP001302126"/>
    </source>
</evidence>
<sequence length="262" mass="26675">MNFQSIIVMLAGSGLAVAHMHPDMILHARQDSDDATSTTSTTTRSATDTTLITATPSVTRAACVTKISSLLVSNTASPTIASEFGTVLASIQSSLHTAGTPEQRTRDPSVICQVYASFTNMPVSDGPIKTAYNSYISAYLSYASAFAPTLSSLAKECMPTSVTRRLDDDSRPDEFWAGRALLDAATDVSQCITAVEVQFGLRTAFGVEATGTSGGAGSQGAGTSAGSTSSSTGGAAGPRETGYVAAFAAFAAAGVVGAMGVL</sequence>
<keyword evidence="4" id="KW-1185">Reference proteome</keyword>
<evidence type="ECO:0000313" key="3">
    <source>
        <dbReference type="EMBL" id="KAK4183973.1"/>
    </source>
</evidence>
<dbReference type="AlphaFoldDB" id="A0AAN6WLT4"/>
<feature type="chain" id="PRO_5043043762" description="Infection structure specific protein" evidence="2">
    <location>
        <begin position="19"/>
        <end position="262"/>
    </location>
</feature>
<evidence type="ECO:0000256" key="2">
    <source>
        <dbReference type="SAM" id="SignalP"/>
    </source>
</evidence>
<feature type="compositionally biased region" description="Low complexity" evidence="1">
    <location>
        <begin position="221"/>
        <end position="233"/>
    </location>
</feature>
<dbReference type="Proteomes" id="UP001302126">
    <property type="component" value="Unassembled WGS sequence"/>
</dbReference>
<dbReference type="EMBL" id="MU864512">
    <property type="protein sequence ID" value="KAK4183973.1"/>
    <property type="molecule type" value="Genomic_DNA"/>
</dbReference>
<reference evidence="3" key="1">
    <citation type="journal article" date="2023" name="Mol. Phylogenet. Evol.">
        <title>Genome-scale phylogeny and comparative genomics of the fungal order Sordariales.</title>
        <authorList>
            <person name="Hensen N."/>
            <person name="Bonometti L."/>
            <person name="Westerberg I."/>
            <person name="Brannstrom I.O."/>
            <person name="Guillou S."/>
            <person name="Cros-Aarteil S."/>
            <person name="Calhoun S."/>
            <person name="Haridas S."/>
            <person name="Kuo A."/>
            <person name="Mondo S."/>
            <person name="Pangilinan J."/>
            <person name="Riley R."/>
            <person name="LaButti K."/>
            <person name="Andreopoulos B."/>
            <person name="Lipzen A."/>
            <person name="Chen C."/>
            <person name="Yan M."/>
            <person name="Daum C."/>
            <person name="Ng V."/>
            <person name="Clum A."/>
            <person name="Steindorff A."/>
            <person name="Ohm R.A."/>
            <person name="Martin F."/>
            <person name="Silar P."/>
            <person name="Natvig D.O."/>
            <person name="Lalanne C."/>
            <person name="Gautier V."/>
            <person name="Ament-Velasquez S.L."/>
            <person name="Kruys A."/>
            <person name="Hutchinson M.I."/>
            <person name="Powell A.J."/>
            <person name="Barry K."/>
            <person name="Miller A.N."/>
            <person name="Grigoriev I.V."/>
            <person name="Debuchy R."/>
            <person name="Gladieux P."/>
            <person name="Hiltunen Thoren M."/>
            <person name="Johannesson H."/>
        </authorList>
    </citation>
    <scope>NUCLEOTIDE SEQUENCE</scope>
    <source>
        <strain evidence="3">PSN309</strain>
    </source>
</reference>
<protein>
    <recommendedName>
        <fullName evidence="5">Infection structure specific protein</fullName>
    </recommendedName>
</protein>
<keyword evidence="2" id="KW-0732">Signal</keyword>
<name>A0AAN6WLT4_9PEZI</name>
<evidence type="ECO:0000256" key="1">
    <source>
        <dbReference type="SAM" id="MobiDB-lite"/>
    </source>
</evidence>
<comment type="caution">
    <text evidence="3">The sequence shown here is derived from an EMBL/GenBank/DDBJ whole genome shotgun (WGS) entry which is preliminary data.</text>
</comment>
<proteinExistence type="predicted"/>
<gene>
    <name evidence="3" type="ORF">QBC35DRAFT_76972</name>
</gene>
<accession>A0AAN6WLT4</accession>
<feature type="region of interest" description="Disordered" evidence="1">
    <location>
        <begin position="212"/>
        <end position="235"/>
    </location>
</feature>
<evidence type="ECO:0008006" key="5">
    <source>
        <dbReference type="Google" id="ProtNLM"/>
    </source>
</evidence>
<feature type="signal peptide" evidence="2">
    <location>
        <begin position="1"/>
        <end position="18"/>
    </location>
</feature>
<organism evidence="3 4">
    <name type="scientific">Podospora australis</name>
    <dbReference type="NCBI Taxonomy" id="1536484"/>
    <lineage>
        <taxon>Eukaryota</taxon>
        <taxon>Fungi</taxon>
        <taxon>Dikarya</taxon>
        <taxon>Ascomycota</taxon>
        <taxon>Pezizomycotina</taxon>
        <taxon>Sordariomycetes</taxon>
        <taxon>Sordariomycetidae</taxon>
        <taxon>Sordariales</taxon>
        <taxon>Podosporaceae</taxon>
        <taxon>Podospora</taxon>
    </lineage>
</organism>
<reference evidence="3" key="2">
    <citation type="submission" date="2023-05" db="EMBL/GenBank/DDBJ databases">
        <authorList>
            <consortium name="Lawrence Berkeley National Laboratory"/>
            <person name="Steindorff A."/>
            <person name="Hensen N."/>
            <person name="Bonometti L."/>
            <person name="Westerberg I."/>
            <person name="Brannstrom I.O."/>
            <person name="Guillou S."/>
            <person name="Cros-Aarteil S."/>
            <person name="Calhoun S."/>
            <person name="Haridas S."/>
            <person name="Kuo A."/>
            <person name="Mondo S."/>
            <person name="Pangilinan J."/>
            <person name="Riley R."/>
            <person name="Labutti K."/>
            <person name="Andreopoulos B."/>
            <person name="Lipzen A."/>
            <person name="Chen C."/>
            <person name="Yanf M."/>
            <person name="Daum C."/>
            <person name="Ng V."/>
            <person name="Clum A."/>
            <person name="Ohm R."/>
            <person name="Martin F."/>
            <person name="Silar P."/>
            <person name="Natvig D."/>
            <person name="Lalanne C."/>
            <person name="Gautier V."/>
            <person name="Ament-Velasquez S.L."/>
            <person name="Kruys A."/>
            <person name="Hutchinson M.I."/>
            <person name="Powell A.J."/>
            <person name="Barry K."/>
            <person name="Miller A.N."/>
            <person name="Grigoriev I.V."/>
            <person name="Debuchy R."/>
            <person name="Gladieux P."/>
            <person name="Thoren M.H."/>
            <person name="Johannesson H."/>
        </authorList>
    </citation>
    <scope>NUCLEOTIDE SEQUENCE</scope>
    <source>
        <strain evidence="3">PSN309</strain>
    </source>
</reference>